<dbReference type="AlphaFoldDB" id="A0A5B7SSJ2"/>
<keyword evidence="2" id="KW-0732">Signal</keyword>
<protein>
    <submittedName>
        <fullName evidence="3">Tetratricopeptide repeat protein</fullName>
    </submittedName>
</protein>
<reference evidence="3 4" key="1">
    <citation type="submission" date="2019-05" db="EMBL/GenBank/DDBJ databases">
        <title>Genome sequencing of F202Z8.</title>
        <authorList>
            <person name="Kwon Y.M."/>
        </authorList>
    </citation>
    <scope>NUCLEOTIDE SEQUENCE [LARGE SCALE GENOMIC DNA]</scope>
    <source>
        <strain evidence="3 4">F202Z8</strain>
    </source>
</reference>
<organism evidence="3 4">
    <name type="scientific">Aggregatimonas sangjinii</name>
    <dbReference type="NCBI Taxonomy" id="2583587"/>
    <lineage>
        <taxon>Bacteria</taxon>
        <taxon>Pseudomonadati</taxon>
        <taxon>Bacteroidota</taxon>
        <taxon>Flavobacteriia</taxon>
        <taxon>Flavobacteriales</taxon>
        <taxon>Flavobacteriaceae</taxon>
        <taxon>Aggregatimonas</taxon>
    </lineage>
</organism>
<accession>A0A5B7SSJ2</accession>
<keyword evidence="1" id="KW-0175">Coiled coil</keyword>
<feature type="chain" id="PRO_5022794861" evidence="2">
    <location>
        <begin position="25"/>
        <end position="354"/>
    </location>
</feature>
<dbReference type="EMBL" id="CP040710">
    <property type="protein sequence ID" value="QCW99982.1"/>
    <property type="molecule type" value="Genomic_DNA"/>
</dbReference>
<proteinExistence type="predicted"/>
<dbReference type="KEGG" id="asag:FGM00_07670"/>
<sequence length="354" mass="39893">MKKYVYRFLVLGILVNFMSCSTTQQLVLTTMEPSPVVISNSIKKIGIIDRSAHIAVTKGTNKIDQILAAEEKWLTENGTDAAITGLFDELLKDDRFEIVKLLENVPEDVLAMGATPDAIAWSSITALCETNGIDAVFSLAFYDADTKVSLKKTKMQQADMMRELQEVSAQELTLETFIENGWRIYDPMNQRLVDEIVFNDQIISKGTGVNPVLAYRAIGDRKETMLKSSRNTGSTYGQRLLPSENSVSREYFVKGSEKMVYAAEKASAGNWQEASALWNEETENPNAKVRSRAYHNLAVAHERMEELENALSLETKAYEIQDDKLYLNYIDTLQKRIADQSLLQQQMVALEFSK</sequence>
<dbReference type="RefSeq" id="WP_138852330.1">
    <property type="nucleotide sequence ID" value="NZ_CP040710.1"/>
</dbReference>
<dbReference type="Pfam" id="PF19867">
    <property type="entry name" value="DUF6340"/>
    <property type="match status" value="1"/>
</dbReference>
<feature type="signal peptide" evidence="2">
    <location>
        <begin position="1"/>
        <end position="24"/>
    </location>
</feature>
<feature type="coiled-coil region" evidence="1">
    <location>
        <begin position="290"/>
        <end position="317"/>
    </location>
</feature>
<dbReference type="InterPro" id="IPR045921">
    <property type="entry name" value="DUF6340"/>
</dbReference>
<evidence type="ECO:0000256" key="1">
    <source>
        <dbReference type="SAM" id="Coils"/>
    </source>
</evidence>
<gene>
    <name evidence="3" type="ORF">FGM00_07670</name>
</gene>
<evidence type="ECO:0000256" key="2">
    <source>
        <dbReference type="SAM" id="SignalP"/>
    </source>
</evidence>
<dbReference type="OrthoDB" id="632318at2"/>
<evidence type="ECO:0000313" key="3">
    <source>
        <dbReference type="EMBL" id="QCW99982.1"/>
    </source>
</evidence>
<keyword evidence="4" id="KW-1185">Reference proteome</keyword>
<name>A0A5B7SSJ2_9FLAO</name>
<dbReference type="Proteomes" id="UP000310017">
    <property type="component" value="Chromosome"/>
</dbReference>
<evidence type="ECO:0000313" key="4">
    <source>
        <dbReference type="Proteomes" id="UP000310017"/>
    </source>
</evidence>